<organism evidence="2 3">
    <name type="scientific">Massilia eurypsychrophila</name>
    <dbReference type="NCBI Taxonomy" id="1485217"/>
    <lineage>
        <taxon>Bacteria</taxon>
        <taxon>Pseudomonadati</taxon>
        <taxon>Pseudomonadota</taxon>
        <taxon>Betaproteobacteria</taxon>
        <taxon>Burkholderiales</taxon>
        <taxon>Oxalobacteraceae</taxon>
        <taxon>Telluria group</taxon>
        <taxon>Massilia</taxon>
    </lineage>
</organism>
<protein>
    <submittedName>
        <fullName evidence="2">Anti-sigma regulatory factor</fullName>
    </submittedName>
</protein>
<evidence type="ECO:0000313" key="3">
    <source>
        <dbReference type="Proteomes" id="UP000230390"/>
    </source>
</evidence>
<comment type="caution">
    <text evidence="2">The sequence shown here is derived from an EMBL/GenBank/DDBJ whole genome shotgun (WGS) entry which is preliminary data.</text>
</comment>
<dbReference type="Pfam" id="PF02518">
    <property type="entry name" value="HATPase_c"/>
    <property type="match status" value="1"/>
</dbReference>
<feature type="domain" description="Histidine kinase/HSP90-like ATPase" evidence="1">
    <location>
        <begin position="57"/>
        <end position="156"/>
    </location>
</feature>
<dbReference type="Gene3D" id="3.30.565.10">
    <property type="entry name" value="Histidine kinase-like ATPase, C-terminal domain"/>
    <property type="match status" value="1"/>
</dbReference>
<keyword evidence="3" id="KW-1185">Reference proteome</keyword>
<dbReference type="InterPro" id="IPR003594">
    <property type="entry name" value="HATPase_dom"/>
</dbReference>
<dbReference type="OrthoDB" id="5769716at2"/>
<dbReference type="EMBL" id="PDOC01000005">
    <property type="protein sequence ID" value="PIL44927.1"/>
    <property type="molecule type" value="Genomic_DNA"/>
</dbReference>
<reference evidence="2 3" key="1">
    <citation type="submission" date="2017-10" db="EMBL/GenBank/DDBJ databases">
        <title>Massilia psychrophilum sp. nov., a novel purple-pigmented bacterium isolated from Tianshan glacier, Xinjiang Municipality, China.</title>
        <authorList>
            <person name="Wang H."/>
        </authorList>
    </citation>
    <scope>NUCLEOTIDE SEQUENCE [LARGE SCALE GENOMIC DNA]</scope>
    <source>
        <strain evidence="2 3">JCM 30074</strain>
    </source>
</reference>
<dbReference type="Proteomes" id="UP000230390">
    <property type="component" value="Unassembled WGS sequence"/>
</dbReference>
<dbReference type="SMART" id="SM00387">
    <property type="entry name" value="HATPase_c"/>
    <property type="match status" value="1"/>
</dbReference>
<evidence type="ECO:0000313" key="2">
    <source>
        <dbReference type="EMBL" id="PIL44927.1"/>
    </source>
</evidence>
<gene>
    <name evidence="2" type="ORF">CR105_10630</name>
</gene>
<dbReference type="AlphaFoldDB" id="A0A2G8TFV0"/>
<sequence>MSDRSAPQTTVRYVSPMLEPGAGMTSHSVMPLTTDEHVVLLRRVVRERAIELKLSLVDQTKLVTAASELARNTIKYGGGGEVHVACLTDGFRHGVRLAFADDGPGIADLGLALTDGYTTGGGLGLGLSGAKRLVDDFDIDSKHGEGTVVVIVKWKR</sequence>
<proteinExistence type="predicted"/>
<accession>A0A2G8TFV0</accession>
<dbReference type="InterPro" id="IPR036890">
    <property type="entry name" value="HATPase_C_sf"/>
</dbReference>
<dbReference type="SUPFAM" id="SSF55874">
    <property type="entry name" value="ATPase domain of HSP90 chaperone/DNA topoisomerase II/histidine kinase"/>
    <property type="match status" value="1"/>
</dbReference>
<name>A0A2G8TFV0_9BURK</name>
<evidence type="ECO:0000259" key="1">
    <source>
        <dbReference type="SMART" id="SM00387"/>
    </source>
</evidence>